<dbReference type="AlphaFoldDB" id="A0A510XZY6"/>
<feature type="signal peptide" evidence="1">
    <location>
        <begin position="1"/>
        <end position="21"/>
    </location>
</feature>
<keyword evidence="3" id="KW-1185">Reference proteome</keyword>
<comment type="caution">
    <text evidence="2">The sequence shown here is derived from an EMBL/GenBank/DDBJ whole genome shotgun (WGS) entry which is preliminary data.</text>
</comment>
<evidence type="ECO:0008006" key="4">
    <source>
        <dbReference type="Google" id="ProtNLM"/>
    </source>
</evidence>
<name>A0A510XZY6_9GAMM</name>
<evidence type="ECO:0000313" key="3">
    <source>
        <dbReference type="Proteomes" id="UP000321419"/>
    </source>
</evidence>
<gene>
    <name evidence="2" type="ORF">PES01_34350</name>
</gene>
<protein>
    <recommendedName>
        <fullName evidence="4">DUF2845 domain-containing protein</fullName>
    </recommendedName>
</protein>
<dbReference type="Proteomes" id="UP000321419">
    <property type="component" value="Unassembled WGS sequence"/>
</dbReference>
<sequence length="107" mass="11841">MKKLSVFTFLLFIFVSSTVFAKGSFRLDNGNLLSVGKTKSDIIATVGTPIYEDVLNDAVDIGNGDKLVKKEEFTYKLKGSIGGMYIVLIRFENNIVTDIKSKQVGRL</sequence>
<feature type="chain" id="PRO_5021821028" description="DUF2845 domain-containing protein" evidence="1">
    <location>
        <begin position="22"/>
        <end position="107"/>
    </location>
</feature>
<evidence type="ECO:0000313" key="2">
    <source>
        <dbReference type="EMBL" id="GEK56590.1"/>
    </source>
</evidence>
<organism evidence="2 3">
    <name type="scientific">Pseudoalteromonas espejiana</name>
    <dbReference type="NCBI Taxonomy" id="28107"/>
    <lineage>
        <taxon>Bacteria</taxon>
        <taxon>Pseudomonadati</taxon>
        <taxon>Pseudomonadota</taxon>
        <taxon>Gammaproteobacteria</taxon>
        <taxon>Alteromonadales</taxon>
        <taxon>Pseudoalteromonadaceae</taxon>
        <taxon>Pseudoalteromonas</taxon>
    </lineage>
</organism>
<keyword evidence="1" id="KW-0732">Signal</keyword>
<dbReference type="RefSeq" id="WP_089347316.1">
    <property type="nucleotide sequence ID" value="NZ_BJUM01000044.1"/>
</dbReference>
<proteinExistence type="predicted"/>
<evidence type="ECO:0000256" key="1">
    <source>
        <dbReference type="SAM" id="SignalP"/>
    </source>
</evidence>
<dbReference type="EMBL" id="BJUM01000044">
    <property type="protein sequence ID" value="GEK56590.1"/>
    <property type="molecule type" value="Genomic_DNA"/>
</dbReference>
<dbReference type="OrthoDB" id="6238221at2"/>
<reference evidence="2 3" key="1">
    <citation type="submission" date="2019-07" db="EMBL/GenBank/DDBJ databases">
        <title>Whole genome shotgun sequence of Pseudoalteromonas espejiana NBRC 102222.</title>
        <authorList>
            <person name="Hosoyama A."/>
            <person name="Uohara A."/>
            <person name="Ohji S."/>
            <person name="Ichikawa N."/>
        </authorList>
    </citation>
    <scope>NUCLEOTIDE SEQUENCE [LARGE SCALE GENOMIC DNA]</scope>
    <source>
        <strain evidence="2 3">NBRC 102222</strain>
    </source>
</reference>
<accession>A0A510XZY6</accession>